<organism evidence="1">
    <name type="scientific">Arion vulgaris</name>
    <dbReference type="NCBI Taxonomy" id="1028688"/>
    <lineage>
        <taxon>Eukaryota</taxon>
        <taxon>Metazoa</taxon>
        <taxon>Spiralia</taxon>
        <taxon>Lophotrochozoa</taxon>
        <taxon>Mollusca</taxon>
        <taxon>Gastropoda</taxon>
        <taxon>Heterobranchia</taxon>
        <taxon>Euthyneura</taxon>
        <taxon>Panpulmonata</taxon>
        <taxon>Eupulmonata</taxon>
        <taxon>Stylommatophora</taxon>
        <taxon>Helicina</taxon>
        <taxon>Arionoidea</taxon>
        <taxon>Arionidae</taxon>
        <taxon>Arion</taxon>
    </lineage>
</organism>
<feature type="non-terminal residue" evidence="1">
    <location>
        <position position="1"/>
    </location>
</feature>
<name>A0A0B6YS42_9EUPU</name>
<proteinExistence type="predicted"/>
<evidence type="ECO:0000313" key="1">
    <source>
        <dbReference type="EMBL" id="CEK58596.1"/>
    </source>
</evidence>
<accession>A0A0B6YS42</accession>
<dbReference type="AlphaFoldDB" id="A0A0B6YS42"/>
<feature type="non-terminal residue" evidence="1">
    <location>
        <position position="140"/>
    </location>
</feature>
<dbReference type="EMBL" id="HACG01011731">
    <property type="protein sequence ID" value="CEK58596.1"/>
    <property type="molecule type" value="Transcribed_RNA"/>
</dbReference>
<reference evidence="1" key="1">
    <citation type="submission" date="2014-12" db="EMBL/GenBank/DDBJ databases">
        <title>Insight into the proteome of Arion vulgaris.</title>
        <authorList>
            <person name="Aradska J."/>
            <person name="Bulat T."/>
            <person name="Smidak R."/>
            <person name="Sarate P."/>
            <person name="Gangsoo J."/>
            <person name="Sialana F."/>
            <person name="Bilban M."/>
            <person name="Lubec G."/>
        </authorList>
    </citation>
    <scope>NUCLEOTIDE SEQUENCE</scope>
    <source>
        <tissue evidence="1">Skin</tissue>
    </source>
</reference>
<gene>
    <name evidence="1" type="primary">ORF33589</name>
</gene>
<protein>
    <submittedName>
        <fullName evidence="1">Uncharacterized protein</fullName>
    </submittedName>
</protein>
<sequence length="140" mass="15509">EMESTRLKNNTNRSMNITADIITEDGDVNNDCDDGEKYSAENKQIENRAVKQWDKLQRRTKSGIVRSNNKISASVSLQVLDGGSMATTNKGNILAVTGILDHMTDATLPLTARPDSRTRVFAGMSVEARRAVHETLKEMK</sequence>